<evidence type="ECO:0000256" key="6">
    <source>
        <dbReference type="ARBA" id="ARBA00023136"/>
    </source>
</evidence>
<evidence type="ECO:0000256" key="1">
    <source>
        <dbReference type="ARBA" id="ARBA00004571"/>
    </source>
</evidence>
<accession>G9EKU9</accession>
<evidence type="ECO:0000313" key="10">
    <source>
        <dbReference type="Proteomes" id="UP000002770"/>
    </source>
</evidence>
<dbReference type="PANTHER" id="PTHR35093:SF8">
    <property type="entry name" value="OUTER MEMBRANE PROTEIN NMB0088-RELATED"/>
    <property type="match status" value="1"/>
</dbReference>
<feature type="signal peptide" evidence="8">
    <location>
        <begin position="1"/>
        <end position="22"/>
    </location>
</feature>
<evidence type="ECO:0000313" key="9">
    <source>
        <dbReference type="EMBL" id="EHL32060.1"/>
    </source>
</evidence>
<evidence type="ECO:0000256" key="3">
    <source>
        <dbReference type="ARBA" id="ARBA00022452"/>
    </source>
</evidence>
<dbReference type="STRING" id="658187.LDG_5840"/>
<proteinExistence type="inferred from homology"/>
<comment type="subcellular location">
    <subcellularLocation>
        <location evidence="1">Cell outer membrane</location>
        <topology evidence="1">Multi-pass membrane protein</topology>
    </subcellularLocation>
</comment>
<dbReference type="InterPro" id="IPR005017">
    <property type="entry name" value="OMPP1/FadL/TodX"/>
</dbReference>
<dbReference type="Proteomes" id="UP000002770">
    <property type="component" value="Unassembled WGS sequence"/>
</dbReference>
<dbReference type="Gene3D" id="2.40.160.60">
    <property type="entry name" value="Outer membrane protein transport protein (OMPP1/FadL/TodX)"/>
    <property type="match status" value="1"/>
</dbReference>
<keyword evidence="6" id="KW-0472">Membrane</keyword>
<dbReference type="RefSeq" id="WP_006869796.1">
    <property type="nucleotide sequence ID" value="NZ_JH413805.1"/>
</dbReference>
<dbReference type="InParanoid" id="G9EKU9"/>
<protein>
    <recommendedName>
        <fullName evidence="11">Long-chain fatty acid transporter</fullName>
    </recommendedName>
</protein>
<name>G9EKU9_9GAMM</name>
<evidence type="ECO:0008006" key="11">
    <source>
        <dbReference type="Google" id="ProtNLM"/>
    </source>
</evidence>
<evidence type="ECO:0000256" key="8">
    <source>
        <dbReference type="SAM" id="SignalP"/>
    </source>
</evidence>
<evidence type="ECO:0000256" key="7">
    <source>
        <dbReference type="ARBA" id="ARBA00023237"/>
    </source>
</evidence>
<keyword evidence="10" id="KW-1185">Reference proteome</keyword>
<keyword evidence="3" id="KW-1134">Transmembrane beta strand</keyword>
<dbReference type="PANTHER" id="PTHR35093">
    <property type="entry name" value="OUTER MEMBRANE PROTEIN NMB0088-RELATED"/>
    <property type="match status" value="1"/>
</dbReference>
<organism evidence="9 10">
    <name type="scientific">Legionella drancourtii LLAP12</name>
    <dbReference type="NCBI Taxonomy" id="658187"/>
    <lineage>
        <taxon>Bacteria</taxon>
        <taxon>Pseudomonadati</taxon>
        <taxon>Pseudomonadota</taxon>
        <taxon>Gammaproteobacteria</taxon>
        <taxon>Legionellales</taxon>
        <taxon>Legionellaceae</taxon>
        <taxon>Legionella</taxon>
    </lineage>
</organism>
<reference evidence="9 10" key="1">
    <citation type="journal article" date="2011" name="BMC Genomics">
        <title>Insight into cross-talk between intra-amoebal pathogens.</title>
        <authorList>
            <person name="Gimenez G."/>
            <person name="Bertelli C."/>
            <person name="Moliner C."/>
            <person name="Robert C."/>
            <person name="Raoult D."/>
            <person name="Fournier P.E."/>
            <person name="Greub G."/>
        </authorList>
    </citation>
    <scope>NUCLEOTIDE SEQUENCE [LARGE SCALE GENOMIC DNA]</scope>
    <source>
        <strain evidence="9 10">LLAP12</strain>
    </source>
</reference>
<feature type="chain" id="PRO_5003520715" description="Long-chain fatty acid transporter" evidence="8">
    <location>
        <begin position="23"/>
        <end position="424"/>
    </location>
</feature>
<keyword evidence="4" id="KW-0812">Transmembrane</keyword>
<dbReference type="GO" id="GO:0015483">
    <property type="term" value="F:long-chain fatty acid transporting porin activity"/>
    <property type="evidence" value="ECO:0007669"/>
    <property type="project" value="TreeGrafter"/>
</dbReference>
<evidence type="ECO:0000256" key="2">
    <source>
        <dbReference type="ARBA" id="ARBA00008163"/>
    </source>
</evidence>
<dbReference type="AlphaFoldDB" id="G9EKU9"/>
<dbReference type="Pfam" id="PF03349">
    <property type="entry name" value="Toluene_X"/>
    <property type="match status" value="1"/>
</dbReference>
<dbReference type="eggNOG" id="COG2067">
    <property type="taxonomic scope" value="Bacteria"/>
</dbReference>
<dbReference type="HOGENOM" id="CLU_672324_0_0_6"/>
<dbReference type="EMBL" id="JH413805">
    <property type="protein sequence ID" value="EHL32060.1"/>
    <property type="molecule type" value="Genomic_DNA"/>
</dbReference>
<gene>
    <name evidence="9" type="ORF">LDG_5840</name>
</gene>
<evidence type="ECO:0000256" key="5">
    <source>
        <dbReference type="ARBA" id="ARBA00022729"/>
    </source>
</evidence>
<dbReference type="SUPFAM" id="SSF56935">
    <property type="entry name" value="Porins"/>
    <property type="match status" value="1"/>
</dbReference>
<keyword evidence="7" id="KW-0998">Cell outer membrane</keyword>
<dbReference type="GO" id="GO:0009279">
    <property type="term" value="C:cell outer membrane"/>
    <property type="evidence" value="ECO:0007669"/>
    <property type="project" value="UniProtKB-SubCell"/>
</dbReference>
<evidence type="ECO:0000256" key="4">
    <source>
        <dbReference type="ARBA" id="ARBA00022692"/>
    </source>
</evidence>
<sequence>MRQLSRVYLAITSFCFSSYTVASDFSLPFINSSGLGVAYADWASAASDASTAYTNPAGLVNLPHQQIVFNALGITGTTQFTGTSITPPYPFPAPIIQSGVARSRINAFSPSFYYALPLANRFSFGFHVAAPFGLGTNYKSFPSSITRYAATRSEVLGLDVGPSLGMKLSERFSIGAGLDALHLAFTLNNMYGPPLSMPVDSRLNNHLNGWGYGWNMGALLKFSPQTRIGFSYNSLITIETKGHSTIYQPNNLAFRTSAQQTNASLPARAQLSIQHDITERWTGMATVFYTNWKTFNQIIMQKTEIPGGELTSVTIPFNYHNCFDYSVGATFKATNKWLLRGGLQLLNTPSNNQDRGVADPIGSATILTVGAHFQATEKLGYDLGVGHSFFKQMPINFSNALTSLKGHTNTQTTVIGGQINWSFA</sequence>
<keyword evidence="5 8" id="KW-0732">Signal</keyword>
<comment type="similarity">
    <text evidence="2">Belongs to the OmpP1/FadL family.</text>
</comment>
<dbReference type="OrthoDB" id="19849at2"/>